<dbReference type="PANTHER" id="PTHR31672:SF12">
    <property type="entry name" value="F-BOX DOMAIN-CONTAINING PROTEIN"/>
    <property type="match status" value="1"/>
</dbReference>
<dbReference type="SUPFAM" id="SSF50965">
    <property type="entry name" value="Galactose oxidase, central domain"/>
    <property type="match status" value="1"/>
</dbReference>
<gene>
    <name evidence="2" type="primary">UFO</name>
</gene>
<protein>
    <submittedName>
        <fullName evidence="2">UNUSUAL FLORAL ORGANS</fullName>
    </submittedName>
</protein>
<dbReference type="SMART" id="SM00256">
    <property type="entry name" value="FBOX"/>
    <property type="match status" value="1"/>
</dbReference>
<dbReference type="PANTHER" id="PTHR31672">
    <property type="entry name" value="BNACNNG10540D PROTEIN"/>
    <property type="match status" value="1"/>
</dbReference>
<dbReference type="Pfam" id="PF03478">
    <property type="entry name" value="Beta-prop_KIB1-4"/>
    <property type="match status" value="1"/>
</dbReference>
<sequence>METFNVIPFPYNYGITNVPTFSPPFQPYNYTSLTNTSFTDFPTAAPPPPITTPTIITTSSWMDSRLWSRLPQPLVDRILAFLPVPDFFRARSVCKRWYGLLYSNSFLQLYLHVSPRQHWFIFFTHKTPNTTNIYRNNNLDDGEGEGEGEGEGGGIVSSSRAYLFDPYEVKWYTISFPIIPLGFSPATSSGGLVCWVSDEPGLKNLYLHNPVVGSVTQLPPTRRPRLFPSVGLSVTPSSVDLILAGDDMISPYAVKNLTAETFHIDSNGFYSVWDTTSPLPRLCSLESGQTVHSHGRSYCMNYSPFSVLAYDVSSNAWWKIQAPMRRFLRSPCLVESNGNIILVAAVEKSKLNVPRSLRMWILQGCGTQWAEIERMPQQLYAHFEQLEEGRGFHCVGSGHFIVIMIKAPINKRLLFDIHTKRWIWMPSCPRNANLSGEINVNSDANFQGFAYQPTLAAPATTLVHQLATSSLSAF</sequence>
<dbReference type="EMBL" id="KM076628">
    <property type="protein sequence ID" value="AIR76777.1"/>
    <property type="molecule type" value="Genomic_DNA"/>
</dbReference>
<name>A0A089VJT8_SPIOL</name>
<dbReference type="InterPro" id="IPR005174">
    <property type="entry name" value="KIB1-4_b-propeller"/>
</dbReference>
<dbReference type="InterPro" id="IPR011043">
    <property type="entry name" value="Gal_Oxase/kelch_b-propeller"/>
</dbReference>
<dbReference type="FunFam" id="1.20.1280.50:FF:000040">
    <property type="entry name" value="protein UNUSUAL FLORAL ORGANS"/>
    <property type="match status" value="1"/>
</dbReference>
<dbReference type="Gene3D" id="2.120.10.80">
    <property type="entry name" value="Kelch-type beta propeller"/>
    <property type="match status" value="1"/>
</dbReference>
<organism evidence="2">
    <name type="scientific">Spinacia oleracea</name>
    <name type="common">Spinach</name>
    <dbReference type="NCBI Taxonomy" id="3562"/>
    <lineage>
        <taxon>Eukaryota</taxon>
        <taxon>Viridiplantae</taxon>
        <taxon>Streptophyta</taxon>
        <taxon>Embryophyta</taxon>
        <taxon>Tracheophyta</taxon>
        <taxon>Spermatophyta</taxon>
        <taxon>Magnoliopsida</taxon>
        <taxon>eudicotyledons</taxon>
        <taxon>Gunneridae</taxon>
        <taxon>Pentapetalae</taxon>
        <taxon>Caryophyllales</taxon>
        <taxon>Chenopodiaceae</taxon>
        <taxon>Chenopodioideae</taxon>
        <taxon>Anserineae</taxon>
        <taxon>Spinacia</taxon>
    </lineage>
</organism>
<evidence type="ECO:0000259" key="1">
    <source>
        <dbReference type="PROSITE" id="PS50181"/>
    </source>
</evidence>
<accession>A0A089VJT8</accession>
<dbReference type="SUPFAM" id="SSF81383">
    <property type="entry name" value="F-box domain"/>
    <property type="match status" value="1"/>
</dbReference>
<dbReference type="InterPro" id="IPR015915">
    <property type="entry name" value="Kelch-typ_b-propeller"/>
</dbReference>
<dbReference type="PROSITE" id="PS50181">
    <property type="entry name" value="FBOX"/>
    <property type="match status" value="1"/>
</dbReference>
<dbReference type="InterPro" id="IPR036047">
    <property type="entry name" value="F-box-like_dom_sf"/>
</dbReference>
<dbReference type="Gene3D" id="1.20.1280.50">
    <property type="match status" value="1"/>
</dbReference>
<reference evidence="2" key="1">
    <citation type="journal article" date="2016" name="Plant Syst. Evol.">
        <title>Mode and tempo of sequence and floral evolution within the Anserineae.</title>
        <authorList>
            <person name="Naeger J.A."/>
            <person name="Golenberg E.M."/>
        </authorList>
    </citation>
    <scope>NUCLEOTIDE SEQUENCE</scope>
</reference>
<feature type="domain" description="F-box" evidence="1">
    <location>
        <begin position="64"/>
        <end position="110"/>
    </location>
</feature>
<dbReference type="Pfam" id="PF00646">
    <property type="entry name" value="F-box"/>
    <property type="match status" value="1"/>
</dbReference>
<proteinExistence type="predicted"/>
<evidence type="ECO:0000313" key="2">
    <source>
        <dbReference type="EMBL" id="AIR76777.1"/>
    </source>
</evidence>
<dbReference type="AlphaFoldDB" id="A0A089VJT8"/>
<dbReference type="InterPro" id="IPR001810">
    <property type="entry name" value="F-box_dom"/>
</dbReference>
<dbReference type="InterPro" id="IPR050796">
    <property type="entry name" value="SCF_F-box_component"/>
</dbReference>